<dbReference type="OMA" id="YYHLPKA"/>
<dbReference type="Pfam" id="PF07728">
    <property type="entry name" value="AAA_5"/>
    <property type="match status" value="1"/>
</dbReference>
<dbReference type="AlphaFoldDB" id="A0A101FGG1"/>
<evidence type="ECO:0000313" key="5">
    <source>
        <dbReference type="EMBL" id="KUK36556.1"/>
    </source>
</evidence>
<dbReference type="InterPro" id="IPR002035">
    <property type="entry name" value="VWF_A"/>
</dbReference>
<organism evidence="5 6">
    <name type="scientific">Thermacetogenium phaeum</name>
    <dbReference type="NCBI Taxonomy" id="85874"/>
    <lineage>
        <taxon>Bacteria</taxon>
        <taxon>Bacillati</taxon>
        <taxon>Bacillota</taxon>
        <taxon>Clostridia</taxon>
        <taxon>Thermoanaerobacterales</taxon>
        <taxon>Thermoanaerobacteraceae</taxon>
        <taxon>Thermacetogenium</taxon>
    </lineage>
</organism>
<reference evidence="6" key="1">
    <citation type="journal article" date="2015" name="MBio">
        <title>Genome-Resolved Metagenomic Analysis Reveals Roles for Candidate Phyla and Other Microbial Community Members in Biogeochemical Transformations in Oil Reservoirs.</title>
        <authorList>
            <person name="Hu P."/>
            <person name="Tom L."/>
            <person name="Singh A."/>
            <person name="Thomas B.C."/>
            <person name="Baker B.J."/>
            <person name="Piceno Y.M."/>
            <person name="Andersen G.L."/>
            <person name="Banfield J.F."/>
        </authorList>
    </citation>
    <scope>NUCLEOTIDE SEQUENCE [LARGE SCALE GENOMIC DNA]</scope>
</reference>
<comment type="caution">
    <text evidence="5">The sequence shown here is derived from an EMBL/GenBank/DDBJ whole genome shotgun (WGS) entry which is preliminary data.</text>
</comment>
<dbReference type="Gene3D" id="3.40.50.300">
    <property type="entry name" value="P-loop containing nucleotide triphosphate hydrolases"/>
    <property type="match status" value="1"/>
</dbReference>
<dbReference type="Pfam" id="PF17863">
    <property type="entry name" value="AAA_lid_2"/>
    <property type="match status" value="1"/>
</dbReference>
<comment type="similarity">
    <text evidence="1">Belongs to the Mg-chelatase subunits D/I family.</text>
</comment>
<evidence type="ECO:0000259" key="4">
    <source>
        <dbReference type="PROSITE" id="PS50234"/>
    </source>
</evidence>
<protein>
    <recommendedName>
        <fullName evidence="4">VWFA domain-containing protein</fullName>
    </recommendedName>
</protein>
<dbReference type="CDD" id="cd01451">
    <property type="entry name" value="vWA_Magnesium_chelatase"/>
    <property type="match status" value="1"/>
</dbReference>
<dbReference type="SUPFAM" id="SSF52540">
    <property type="entry name" value="P-loop containing nucleoside triphosphate hydrolases"/>
    <property type="match status" value="1"/>
</dbReference>
<evidence type="ECO:0000256" key="1">
    <source>
        <dbReference type="ARBA" id="ARBA00005799"/>
    </source>
</evidence>
<dbReference type="PATRIC" id="fig|85874.4.peg.83"/>
<evidence type="ECO:0000256" key="3">
    <source>
        <dbReference type="SAM" id="MobiDB-lite"/>
    </source>
</evidence>
<name>A0A101FGG1_9THEO</name>
<dbReference type="Gene3D" id="1.10.8.80">
    <property type="entry name" value="Magnesium chelatase subunit I, C-Terminal domain"/>
    <property type="match status" value="1"/>
</dbReference>
<dbReference type="CDD" id="cd00009">
    <property type="entry name" value="AAA"/>
    <property type="match status" value="1"/>
</dbReference>
<dbReference type="InterPro" id="IPR027417">
    <property type="entry name" value="P-loop_NTPase"/>
</dbReference>
<dbReference type="InterPro" id="IPR041702">
    <property type="entry name" value="BchD/ChlD_VWA"/>
</dbReference>
<feature type="domain" description="VWFA" evidence="4">
    <location>
        <begin position="455"/>
        <end position="637"/>
    </location>
</feature>
<dbReference type="Gene3D" id="3.40.50.410">
    <property type="entry name" value="von Willebrand factor, type A domain"/>
    <property type="match status" value="1"/>
</dbReference>
<dbReference type="InterPro" id="IPR052989">
    <property type="entry name" value="Mg-chelatase_DI-like"/>
</dbReference>
<dbReference type="GO" id="GO:0016887">
    <property type="term" value="F:ATP hydrolysis activity"/>
    <property type="evidence" value="ECO:0007669"/>
    <property type="project" value="InterPro"/>
</dbReference>
<feature type="coiled-coil region" evidence="2">
    <location>
        <begin position="192"/>
        <end position="219"/>
    </location>
</feature>
<feature type="region of interest" description="Disordered" evidence="3">
    <location>
        <begin position="288"/>
        <end position="360"/>
    </location>
</feature>
<feature type="compositionally biased region" description="Basic and acidic residues" evidence="3">
    <location>
        <begin position="298"/>
        <end position="316"/>
    </location>
</feature>
<dbReference type="SUPFAM" id="SSF53300">
    <property type="entry name" value="vWA-like"/>
    <property type="match status" value="1"/>
</dbReference>
<dbReference type="PANTHER" id="PTHR35023">
    <property type="entry name" value="CHELATASE-RELATED"/>
    <property type="match status" value="1"/>
</dbReference>
<proteinExistence type="inferred from homology"/>
<dbReference type="InterPro" id="IPR036465">
    <property type="entry name" value="vWFA_dom_sf"/>
</dbReference>
<dbReference type="GO" id="GO:0005524">
    <property type="term" value="F:ATP binding"/>
    <property type="evidence" value="ECO:0007669"/>
    <property type="project" value="InterPro"/>
</dbReference>
<sequence length="637" mass="70309">MVFPFAAVEGQDAVKKALIWNAVNPSIGGVLISGEKGTAKSTLVRGLAALLPGIKVVELPLNVTEDCLVGTLDLERAVKEGKKAFEPGIFQKADGNILYVDEVNLLPENIVNCILEVSASGVNRVEREGISYSHPSRFVLVGTMNPEEGMLRPQLLDRFGLYVEVKGLEDLALRKDVIKRRLEYERDPAGYVKKWQKESEEIRASIAQARERLERVQVTEHAMSLAGEMAEKGNCAGHRAEIAIVETAKSIAAICGRNRIIIEDIKEAARYALPHRVRERNQTCICLQEQEPPIDETDERKRGADLPEGDRSRDESVTQEYQNLNQEPENGGDSPAGSGEMDGGKNGSQQAGAFGSEENVEEPGEIFAVVPWEIRPQDRLQRRGSGKRSLSATKGREGRYVKYCFPRGKPRDIAFDATIRAAAPFQRQREKDGVALAICNSDFREKIRERRTGSTILFVVDASGSMGANRRMRAVKGAVLSLLTDAYQKRDRVGMISFRKNDAELLLGVTRSVDLAQKKLRDLPTGGRTPLAAGLYRGYEVLKVAMLRDPQTIPFIILVTDGRANVALNGGDPVDDALRMARKIAAEGIKSLVIDTEKGYPRMGLARKIAEAMKAGYLELDELESAQIVWSVKNFVR</sequence>
<dbReference type="Pfam" id="PF13519">
    <property type="entry name" value="VWA_2"/>
    <property type="match status" value="1"/>
</dbReference>
<keyword evidence="2" id="KW-0175">Coiled coil</keyword>
<dbReference type="PANTHER" id="PTHR35023:SF1">
    <property type="entry name" value="MG-PROTOPORPHYRIN IX CHELATASE"/>
    <property type="match status" value="1"/>
</dbReference>
<dbReference type="EMBL" id="LGFO01000075">
    <property type="protein sequence ID" value="KUK36556.1"/>
    <property type="molecule type" value="Genomic_DNA"/>
</dbReference>
<dbReference type="Proteomes" id="UP000053326">
    <property type="component" value="Unassembled WGS sequence"/>
</dbReference>
<dbReference type="SMART" id="SM00327">
    <property type="entry name" value="VWA"/>
    <property type="match status" value="1"/>
</dbReference>
<evidence type="ECO:0000313" key="6">
    <source>
        <dbReference type="Proteomes" id="UP000053326"/>
    </source>
</evidence>
<dbReference type="InterPro" id="IPR003593">
    <property type="entry name" value="AAA+_ATPase"/>
</dbReference>
<dbReference type="SMART" id="SM00382">
    <property type="entry name" value="AAA"/>
    <property type="match status" value="1"/>
</dbReference>
<gene>
    <name evidence="5" type="ORF">XD66_0738</name>
</gene>
<dbReference type="InterPro" id="IPR041628">
    <property type="entry name" value="ChlI/MoxR_AAA_lid"/>
</dbReference>
<feature type="compositionally biased region" description="Polar residues" evidence="3">
    <location>
        <begin position="318"/>
        <end position="328"/>
    </location>
</feature>
<dbReference type="InterPro" id="IPR011704">
    <property type="entry name" value="ATPase_dyneun-rel_AAA"/>
</dbReference>
<dbReference type="PROSITE" id="PS50234">
    <property type="entry name" value="VWFA"/>
    <property type="match status" value="1"/>
</dbReference>
<accession>A0A101FGG1</accession>
<evidence type="ECO:0000256" key="2">
    <source>
        <dbReference type="SAM" id="Coils"/>
    </source>
</evidence>